<feature type="compositionally biased region" description="Low complexity" evidence="1">
    <location>
        <begin position="103"/>
        <end position="116"/>
    </location>
</feature>
<protein>
    <submittedName>
        <fullName evidence="2">Uncharacterized protein</fullName>
    </submittedName>
</protein>
<feature type="region of interest" description="Disordered" evidence="1">
    <location>
        <begin position="83"/>
        <end position="116"/>
    </location>
</feature>
<dbReference type="Proteomes" id="UP000026961">
    <property type="component" value="Chromosome 6"/>
</dbReference>
<name>A0A0E0A790_9ORYZ</name>
<proteinExistence type="predicted"/>
<keyword evidence="3" id="KW-1185">Reference proteome</keyword>
<sequence>MTPLPTHFNQQGLVIGRASPVVGRQEERGSEAVASCSGAAPVGLSRRPTRLRWCWSSPRSSSPASAPTANSCVFGSPHLSLPALSPYRRSPRRKLAGSGGSNNSGSSSSKRQRQQQLAAAAAAVAAPIEKAVRSTHAQILQKAGCGCRHFIVVIVHTYGVE</sequence>
<dbReference type="EnsemblPlants" id="OGLUM06G09130.1">
    <property type="protein sequence ID" value="OGLUM06G09130.1"/>
    <property type="gene ID" value="OGLUM06G09130"/>
</dbReference>
<dbReference type="HOGENOM" id="CLU_1646341_0_0_1"/>
<evidence type="ECO:0000313" key="2">
    <source>
        <dbReference type="EnsemblPlants" id="OGLUM06G09130.1"/>
    </source>
</evidence>
<reference evidence="2" key="2">
    <citation type="submission" date="2018-05" db="EMBL/GenBank/DDBJ databases">
        <title>OgluRS3 (Oryza glumaepatula Reference Sequence Version 3).</title>
        <authorList>
            <person name="Zhang J."/>
            <person name="Kudrna D."/>
            <person name="Lee S."/>
            <person name="Talag J."/>
            <person name="Welchert J."/>
            <person name="Wing R.A."/>
        </authorList>
    </citation>
    <scope>NUCLEOTIDE SEQUENCE [LARGE SCALE GENOMIC DNA]</scope>
</reference>
<dbReference type="AlphaFoldDB" id="A0A0E0A790"/>
<dbReference type="Gramene" id="OGLUM06G09130.1">
    <property type="protein sequence ID" value="OGLUM06G09130.1"/>
    <property type="gene ID" value="OGLUM06G09130"/>
</dbReference>
<accession>A0A0E0A790</accession>
<organism evidence="2">
    <name type="scientific">Oryza glumipatula</name>
    <dbReference type="NCBI Taxonomy" id="40148"/>
    <lineage>
        <taxon>Eukaryota</taxon>
        <taxon>Viridiplantae</taxon>
        <taxon>Streptophyta</taxon>
        <taxon>Embryophyta</taxon>
        <taxon>Tracheophyta</taxon>
        <taxon>Spermatophyta</taxon>
        <taxon>Magnoliopsida</taxon>
        <taxon>Liliopsida</taxon>
        <taxon>Poales</taxon>
        <taxon>Poaceae</taxon>
        <taxon>BOP clade</taxon>
        <taxon>Oryzoideae</taxon>
        <taxon>Oryzeae</taxon>
        <taxon>Oryzinae</taxon>
        <taxon>Oryza</taxon>
    </lineage>
</organism>
<reference evidence="2" key="1">
    <citation type="submission" date="2015-04" db="UniProtKB">
        <authorList>
            <consortium name="EnsemblPlants"/>
        </authorList>
    </citation>
    <scope>IDENTIFICATION</scope>
</reference>
<evidence type="ECO:0000256" key="1">
    <source>
        <dbReference type="SAM" id="MobiDB-lite"/>
    </source>
</evidence>
<evidence type="ECO:0000313" key="3">
    <source>
        <dbReference type="Proteomes" id="UP000026961"/>
    </source>
</evidence>